<evidence type="ECO:0000256" key="3">
    <source>
        <dbReference type="ARBA" id="ARBA00022679"/>
    </source>
</evidence>
<keyword evidence="4 8" id="KW-0547">Nucleotide-binding</keyword>
<feature type="domain" description="Phosphagen kinase N-terminal" evidence="9">
    <location>
        <begin position="44"/>
        <end position="129"/>
    </location>
</feature>
<organism evidence="11 12">
    <name type="scientific">Ceutorhynchus assimilis</name>
    <name type="common">cabbage seed weevil</name>
    <dbReference type="NCBI Taxonomy" id="467358"/>
    <lineage>
        <taxon>Eukaryota</taxon>
        <taxon>Metazoa</taxon>
        <taxon>Ecdysozoa</taxon>
        <taxon>Arthropoda</taxon>
        <taxon>Hexapoda</taxon>
        <taxon>Insecta</taxon>
        <taxon>Pterygota</taxon>
        <taxon>Neoptera</taxon>
        <taxon>Endopterygota</taxon>
        <taxon>Coleoptera</taxon>
        <taxon>Polyphaga</taxon>
        <taxon>Cucujiformia</taxon>
        <taxon>Curculionidae</taxon>
        <taxon>Ceutorhynchinae</taxon>
        <taxon>Ceutorhynchus</taxon>
    </lineage>
</organism>
<sequence length="337" mass="38210">MSEPMQTHCGTSMPVADAIEGCLESTESEPIQTHCGTSMPVTDAIEGCLESRLERLVESDSKSLLKKFFTREIFDKLKMKTTKYGATLQDCIDPGVNNLELKIGLSAVDPDCYRVYADLFGPIIEAYHKVARDTRQPGIGKWGRIPIFQNVDPLGKYVVSTGVTCFRNLKGHSFSPFMTERSYDEMATKVWIGSRRFSGDLAGTYYSLLDIPENCRRAFITANYFKDGKRFIGAEDPSRHWPVGRGVYKNHLETFWMYVGEEDHVTIISKQRGGNDKQFAHISMSEYPNMPKLVELAAKYNMGVKEITEEDMQGVYELNNAKRFGCKGNDAWHHENY</sequence>
<evidence type="ECO:0000259" key="9">
    <source>
        <dbReference type="PROSITE" id="PS51509"/>
    </source>
</evidence>
<keyword evidence="12" id="KW-1185">Reference proteome</keyword>
<dbReference type="EC" id="2.7.3.3" evidence="2"/>
<reference evidence="11" key="1">
    <citation type="submission" date="2022-01" db="EMBL/GenBank/DDBJ databases">
        <authorList>
            <person name="King R."/>
        </authorList>
    </citation>
    <scope>NUCLEOTIDE SEQUENCE</scope>
</reference>
<dbReference type="InterPro" id="IPR022414">
    <property type="entry name" value="ATP-guanido_PTrfase_cat"/>
</dbReference>
<dbReference type="Gene3D" id="3.30.590.10">
    <property type="entry name" value="Glutamine synthetase/guanido kinase, catalytic domain"/>
    <property type="match status" value="1"/>
</dbReference>
<feature type="domain" description="Phosphagen kinase C-terminal" evidence="10">
    <location>
        <begin position="157"/>
        <end position="275"/>
    </location>
</feature>
<evidence type="ECO:0000256" key="2">
    <source>
        <dbReference type="ARBA" id="ARBA00012230"/>
    </source>
</evidence>
<dbReference type="Gene3D" id="1.10.135.10">
    <property type="entry name" value="ATP:guanido phosphotransferase, N-terminal domain"/>
    <property type="match status" value="1"/>
</dbReference>
<gene>
    <name evidence="11" type="ORF">CEUTPL_LOCUS1622</name>
</gene>
<protein>
    <recommendedName>
        <fullName evidence="2">arginine kinase</fullName>
        <ecNumber evidence="2">2.7.3.3</ecNumber>
    </recommendedName>
</protein>
<dbReference type="Proteomes" id="UP001152799">
    <property type="component" value="Chromosome 1"/>
</dbReference>
<proteinExistence type="inferred from homology"/>
<dbReference type="AlphaFoldDB" id="A0A9N9QJ99"/>
<dbReference type="PANTHER" id="PTHR11547:SF38">
    <property type="entry name" value="ARGININE KINASE 1-RELATED"/>
    <property type="match status" value="1"/>
</dbReference>
<keyword evidence="3 8" id="KW-0808">Transferase</keyword>
<dbReference type="PROSITE" id="PS51509">
    <property type="entry name" value="PHOSPHAGEN_KINASE_N"/>
    <property type="match status" value="1"/>
</dbReference>
<dbReference type="PROSITE" id="PS51510">
    <property type="entry name" value="PHOSPHAGEN_KINASE_C"/>
    <property type="match status" value="1"/>
</dbReference>
<evidence type="ECO:0000256" key="1">
    <source>
        <dbReference type="ARBA" id="ARBA00006798"/>
    </source>
</evidence>
<dbReference type="GO" id="GO:0004111">
    <property type="term" value="F:creatine kinase activity"/>
    <property type="evidence" value="ECO:0007669"/>
    <property type="project" value="InterPro"/>
</dbReference>
<dbReference type="SUPFAM" id="SSF55931">
    <property type="entry name" value="Glutamine synthetase/guanido kinase"/>
    <property type="match status" value="1"/>
</dbReference>
<dbReference type="GO" id="GO:0046314">
    <property type="term" value="P:phosphocreatine biosynthetic process"/>
    <property type="evidence" value="ECO:0007669"/>
    <property type="project" value="InterPro"/>
</dbReference>
<dbReference type="InterPro" id="IPR022413">
    <property type="entry name" value="ATP-guanido_PTrfase_N"/>
</dbReference>
<evidence type="ECO:0000256" key="6">
    <source>
        <dbReference type="ARBA" id="ARBA00022840"/>
    </source>
</evidence>
<feature type="binding site" evidence="8">
    <location>
        <begin position="160"/>
        <end position="164"/>
    </location>
    <ligand>
        <name>ATP</name>
        <dbReference type="ChEBI" id="CHEBI:30616"/>
    </ligand>
</feature>
<evidence type="ECO:0000256" key="4">
    <source>
        <dbReference type="ARBA" id="ARBA00022741"/>
    </source>
</evidence>
<dbReference type="InterPro" id="IPR000749">
    <property type="entry name" value="ATP-guanido_PTrfase"/>
</dbReference>
<dbReference type="GO" id="GO:0005524">
    <property type="term" value="F:ATP binding"/>
    <property type="evidence" value="ECO:0007669"/>
    <property type="project" value="UniProtKB-UniRule"/>
</dbReference>
<dbReference type="SUPFAM" id="SSF48034">
    <property type="entry name" value="Guanido kinase N-terminal domain"/>
    <property type="match status" value="1"/>
</dbReference>
<name>A0A9N9QJ99_9CUCU</name>
<dbReference type="EMBL" id="OU892277">
    <property type="protein sequence ID" value="CAG9760905.1"/>
    <property type="molecule type" value="Genomic_DNA"/>
</dbReference>
<accession>A0A9N9QJ99</accession>
<dbReference type="Pfam" id="PF02807">
    <property type="entry name" value="ATP-gua_PtransN"/>
    <property type="match status" value="1"/>
</dbReference>
<dbReference type="GO" id="GO:0004054">
    <property type="term" value="F:arginine kinase activity"/>
    <property type="evidence" value="ECO:0007669"/>
    <property type="project" value="UniProtKB-EC"/>
</dbReference>
<dbReference type="GO" id="GO:0005615">
    <property type="term" value="C:extracellular space"/>
    <property type="evidence" value="ECO:0007669"/>
    <property type="project" value="TreeGrafter"/>
</dbReference>
<keyword evidence="6 8" id="KW-0067">ATP-binding</keyword>
<evidence type="ECO:0000256" key="7">
    <source>
        <dbReference type="PROSITE-ProRule" id="PRU00842"/>
    </source>
</evidence>
<dbReference type="OrthoDB" id="430219at2759"/>
<evidence type="ECO:0000256" key="5">
    <source>
        <dbReference type="ARBA" id="ARBA00022777"/>
    </source>
</evidence>
<evidence type="ECO:0000313" key="12">
    <source>
        <dbReference type="Proteomes" id="UP001152799"/>
    </source>
</evidence>
<dbReference type="FunFam" id="1.10.135.10:FF:000003">
    <property type="entry name" value="Three-domain arginine kinase"/>
    <property type="match status" value="1"/>
</dbReference>
<dbReference type="InterPro" id="IPR014746">
    <property type="entry name" value="Gln_synth/guanido_kin_cat_dom"/>
</dbReference>
<keyword evidence="5 8" id="KW-0418">Kinase</keyword>
<dbReference type="InterPro" id="IPR036802">
    <property type="entry name" value="ATP-guanido_PTrfase_N_sf"/>
</dbReference>
<comment type="caution">
    <text evidence="8">Lacks conserved residue(s) required for the propagation of feature annotation.</text>
</comment>
<dbReference type="Pfam" id="PF00217">
    <property type="entry name" value="ATP-gua_Ptrans"/>
    <property type="match status" value="1"/>
</dbReference>
<evidence type="ECO:0000259" key="10">
    <source>
        <dbReference type="PROSITE" id="PS51510"/>
    </source>
</evidence>
<dbReference type="PANTHER" id="PTHR11547">
    <property type="entry name" value="ARGININE OR CREATINE KINASE"/>
    <property type="match status" value="1"/>
</dbReference>
<evidence type="ECO:0000313" key="11">
    <source>
        <dbReference type="EMBL" id="CAG9760905.1"/>
    </source>
</evidence>
<comment type="similarity">
    <text evidence="1 7">Belongs to the ATP:guanido phosphotransferase family.</text>
</comment>
<evidence type="ECO:0000256" key="8">
    <source>
        <dbReference type="PROSITE-ProRule" id="PRU00843"/>
    </source>
</evidence>